<keyword evidence="3" id="KW-0238">DNA-binding</keyword>
<proteinExistence type="predicted"/>
<dbReference type="OrthoDB" id="1931139at2759"/>
<dbReference type="Proteomes" id="UP000823388">
    <property type="component" value="Chromosome 9K"/>
</dbReference>
<evidence type="ECO:0000256" key="3">
    <source>
        <dbReference type="ARBA" id="ARBA00023125"/>
    </source>
</evidence>
<feature type="region of interest" description="Disordered" evidence="6">
    <location>
        <begin position="169"/>
        <end position="218"/>
    </location>
</feature>
<keyword evidence="5" id="KW-0539">Nucleus</keyword>
<protein>
    <recommendedName>
        <fullName evidence="7">NAC domain-containing protein</fullName>
    </recommendedName>
</protein>
<dbReference type="SUPFAM" id="SSF101941">
    <property type="entry name" value="NAC domain"/>
    <property type="match status" value="1"/>
</dbReference>
<keyword evidence="2" id="KW-0805">Transcription regulation</keyword>
<dbReference type="PROSITE" id="PS51005">
    <property type="entry name" value="NAC"/>
    <property type="match status" value="1"/>
</dbReference>
<dbReference type="Pfam" id="PF02365">
    <property type="entry name" value="NAM"/>
    <property type="match status" value="1"/>
</dbReference>
<organism evidence="8 9">
    <name type="scientific">Panicum virgatum</name>
    <name type="common">Blackwell switchgrass</name>
    <dbReference type="NCBI Taxonomy" id="38727"/>
    <lineage>
        <taxon>Eukaryota</taxon>
        <taxon>Viridiplantae</taxon>
        <taxon>Streptophyta</taxon>
        <taxon>Embryophyta</taxon>
        <taxon>Tracheophyta</taxon>
        <taxon>Spermatophyta</taxon>
        <taxon>Magnoliopsida</taxon>
        <taxon>Liliopsida</taxon>
        <taxon>Poales</taxon>
        <taxon>Poaceae</taxon>
        <taxon>PACMAD clade</taxon>
        <taxon>Panicoideae</taxon>
        <taxon>Panicodae</taxon>
        <taxon>Paniceae</taxon>
        <taxon>Panicinae</taxon>
        <taxon>Panicum</taxon>
        <taxon>Panicum sect. Hiantes</taxon>
    </lineage>
</organism>
<evidence type="ECO:0000256" key="5">
    <source>
        <dbReference type="ARBA" id="ARBA00023242"/>
    </source>
</evidence>
<dbReference type="EMBL" id="CM029053">
    <property type="protein sequence ID" value="KAG2550374.1"/>
    <property type="molecule type" value="Genomic_DNA"/>
</dbReference>
<evidence type="ECO:0000256" key="1">
    <source>
        <dbReference type="ARBA" id="ARBA00004123"/>
    </source>
</evidence>
<keyword evidence="4" id="KW-0804">Transcription</keyword>
<dbReference type="InterPro" id="IPR036093">
    <property type="entry name" value="NAC_dom_sf"/>
</dbReference>
<evidence type="ECO:0000256" key="6">
    <source>
        <dbReference type="SAM" id="MobiDB-lite"/>
    </source>
</evidence>
<evidence type="ECO:0000259" key="7">
    <source>
        <dbReference type="PROSITE" id="PS51005"/>
    </source>
</evidence>
<comment type="caution">
    <text evidence="8">The sequence shown here is derived from an EMBL/GenBank/DDBJ whole genome shotgun (WGS) entry which is preliminary data.</text>
</comment>
<keyword evidence="9" id="KW-1185">Reference proteome</keyword>
<evidence type="ECO:0000313" key="9">
    <source>
        <dbReference type="Proteomes" id="UP000823388"/>
    </source>
</evidence>
<dbReference type="GO" id="GO:0003677">
    <property type="term" value="F:DNA binding"/>
    <property type="evidence" value="ECO:0007669"/>
    <property type="project" value="UniProtKB-KW"/>
</dbReference>
<feature type="domain" description="NAC" evidence="7">
    <location>
        <begin position="6"/>
        <end position="157"/>
    </location>
</feature>
<evidence type="ECO:0000256" key="2">
    <source>
        <dbReference type="ARBA" id="ARBA00023015"/>
    </source>
</evidence>
<dbReference type="FunFam" id="2.170.150.80:FF:000002">
    <property type="entry name" value="Nac domain-containing protein 86"/>
    <property type="match status" value="1"/>
</dbReference>
<dbReference type="GO" id="GO:0005634">
    <property type="term" value="C:nucleus"/>
    <property type="evidence" value="ECO:0007669"/>
    <property type="project" value="UniProtKB-SubCell"/>
</dbReference>
<dbReference type="InterPro" id="IPR003441">
    <property type="entry name" value="NAC-dom"/>
</dbReference>
<dbReference type="Gene3D" id="2.170.150.80">
    <property type="entry name" value="NAC domain"/>
    <property type="match status" value="1"/>
</dbReference>
<accession>A0A8T0NUI1</accession>
<dbReference type="PANTHER" id="PTHR31744">
    <property type="entry name" value="PROTEIN CUP-SHAPED COTYLEDON 2-RELATED"/>
    <property type="match status" value="1"/>
</dbReference>
<dbReference type="AlphaFoldDB" id="A0A8T0NUI1"/>
<evidence type="ECO:0000256" key="4">
    <source>
        <dbReference type="ARBA" id="ARBA00023163"/>
    </source>
</evidence>
<evidence type="ECO:0000313" key="8">
    <source>
        <dbReference type="EMBL" id="KAG2550374.1"/>
    </source>
</evidence>
<dbReference type="PANTHER" id="PTHR31744:SF208">
    <property type="entry name" value="(WILD MALAYSIAN BANANA) HYPOTHETICAL PROTEIN"/>
    <property type="match status" value="1"/>
</dbReference>
<reference evidence="8" key="1">
    <citation type="submission" date="2020-05" db="EMBL/GenBank/DDBJ databases">
        <title>WGS assembly of Panicum virgatum.</title>
        <authorList>
            <person name="Lovell J.T."/>
            <person name="Jenkins J."/>
            <person name="Shu S."/>
            <person name="Juenger T.E."/>
            <person name="Schmutz J."/>
        </authorList>
    </citation>
    <scope>NUCLEOTIDE SEQUENCE</scope>
    <source>
        <strain evidence="8">AP13</strain>
    </source>
</reference>
<comment type="subcellular location">
    <subcellularLocation>
        <location evidence="1">Nucleus</location>
    </subcellularLocation>
</comment>
<name>A0A8T0NUI1_PANVG</name>
<gene>
    <name evidence="8" type="ORF">PVAP13_9KG346300</name>
</gene>
<dbReference type="GO" id="GO:0006355">
    <property type="term" value="P:regulation of DNA-templated transcription"/>
    <property type="evidence" value="ECO:0007669"/>
    <property type="project" value="InterPro"/>
</dbReference>
<feature type="compositionally biased region" description="Low complexity" evidence="6">
    <location>
        <begin position="182"/>
        <end position="205"/>
    </location>
</feature>
<sequence>MGTMTLPPGFRFHPTDDELVGYYLKRKVDNLKIELEVIPVIDLYKSEPWELPEKSFLPKRDLEWFFFCPRDRKYPNGSRTNRATATGYWKATGKDRRIACDGGGVYGLRKTLVFYRGRAPGGERTDWVMHEYRLCQDLAHGACNFIGAYALCRVIKRHEAGLLQGEPAARAKGASNARGQMSKVSSTSSLVSSEQQLSALTTTNSSPPPPPPTLDMSSRGMCAMAAESGSTFQSPLAYGGDATATATTAGLPSSPLPPPLFVPGGHSPPHGTFFVGADLPAESPSHAPPPLFGGGDMGMLGAADHELLRWDSFAYPSTFSNGAEMWNAAASPMLCRQASDGGVDDLALLIFSEDSRIVF</sequence>